<evidence type="ECO:0000256" key="3">
    <source>
        <dbReference type="SAM" id="Coils"/>
    </source>
</evidence>
<comment type="subcellular location">
    <subcellularLocation>
        <location evidence="1">Cell envelope</location>
    </subcellularLocation>
</comment>
<feature type="coiled-coil region" evidence="3">
    <location>
        <begin position="67"/>
        <end position="122"/>
    </location>
</feature>
<dbReference type="Gene3D" id="2.40.30.170">
    <property type="match status" value="1"/>
</dbReference>
<dbReference type="EMBL" id="JACJJW010000005">
    <property type="protein sequence ID" value="MBM6757668.1"/>
    <property type="molecule type" value="Genomic_DNA"/>
</dbReference>
<dbReference type="RefSeq" id="WP_204474616.1">
    <property type="nucleotide sequence ID" value="NZ_JACJJW010000005.1"/>
</dbReference>
<gene>
    <name evidence="4" type="ORF">H6A31_03030</name>
</gene>
<evidence type="ECO:0000313" key="5">
    <source>
        <dbReference type="Proteomes" id="UP000703295"/>
    </source>
</evidence>
<dbReference type="Proteomes" id="UP000703295">
    <property type="component" value="Unassembled WGS sequence"/>
</dbReference>
<keyword evidence="5" id="KW-1185">Reference proteome</keyword>
<evidence type="ECO:0000256" key="2">
    <source>
        <dbReference type="ARBA" id="ARBA00023054"/>
    </source>
</evidence>
<sequence>MKTKYGLLLFTVYCLTACGEKDNFDATGTFEATEIVVSSETAGKLFYLNAEEGMHFTQGTEVGLVDTVQLYLKKRQLEAQMKSVENQRPDIHRQIAATKEQIATAQRERNRVENLLKAQAANRKQLDDWDAQLAVLNRQLEAQVSSLGNTTASLTEQSSSVAIQVAQIEDQLKKCHITAPISGTVLAKYAEPGELATLGKPLFKIADTEHIFLRAYVTSRQLASVKLGSEVTVFADFGDAQRNTYPGKVTWISEEAEFTPKTILTDDERANQVYAVKIAVHNDGRIKLGMYGEVKF</sequence>
<protein>
    <submittedName>
        <fullName evidence="4">HlyD family efflux transporter periplasmic adaptor subunit</fullName>
    </submittedName>
</protein>
<dbReference type="PANTHER" id="PTHR32347:SF23">
    <property type="entry name" value="BLL5650 PROTEIN"/>
    <property type="match status" value="1"/>
</dbReference>
<accession>A0ABS2ESY1</accession>
<reference evidence="4 5" key="1">
    <citation type="journal article" date="2021" name="Sci. Rep.">
        <title>The distribution of antibiotic resistance genes in chicken gut microbiota commensals.</title>
        <authorList>
            <person name="Juricova H."/>
            <person name="Matiasovicova J."/>
            <person name="Kubasova T."/>
            <person name="Cejkova D."/>
            <person name="Rychlik I."/>
        </authorList>
    </citation>
    <scope>NUCLEOTIDE SEQUENCE [LARGE SCALE GENOMIC DNA]</scope>
    <source>
        <strain evidence="4 5">An801</strain>
    </source>
</reference>
<proteinExistence type="predicted"/>
<name>A0ABS2ESY1_9BACE</name>
<dbReference type="SUPFAM" id="SSF111369">
    <property type="entry name" value="HlyD-like secretion proteins"/>
    <property type="match status" value="1"/>
</dbReference>
<dbReference type="Gene3D" id="2.40.50.100">
    <property type="match status" value="1"/>
</dbReference>
<organism evidence="4 5">
    <name type="scientific">Bacteroides mediterraneensis</name>
    <dbReference type="NCBI Taxonomy" id="1841856"/>
    <lineage>
        <taxon>Bacteria</taxon>
        <taxon>Pseudomonadati</taxon>
        <taxon>Bacteroidota</taxon>
        <taxon>Bacteroidia</taxon>
        <taxon>Bacteroidales</taxon>
        <taxon>Bacteroidaceae</taxon>
        <taxon>Bacteroides</taxon>
    </lineage>
</organism>
<evidence type="ECO:0000256" key="1">
    <source>
        <dbReference type="ARBA" id="ARBA00004196"/>
    </source>
</evidence>
<keyword evidence="2 3" id="KW-0175">Coiled coil</keyword>
<comment type="caution">
    <text evidence="4">The sequence shown here is derived from an EMBL/GenBank/DDBJ whole genome shotgun (WGS) entry which is preliminary data.</text>
</comment>
<dbReference type="InterPro" id="IPR050465">
    <property type="entry name" value="UPF0194_transport"/>
</dbReference>
<evidence type="ECO:0000313" key="4">
    <source>
        <dbReference type="EMBL" id="MBM6757668.1"/>
    </source>
</evidence>
<dbReference type="PANTHER" id="PTHR32347">
    <property type="entry name" value="EFFLUX SYSTEM COMPONENT YKNX-RELATED"/>
    <property type="match status" value="1"/>
</dbReference>